<dbReference type="AlphaFoldDB" id="I3S6Q5"/>
<accession>I3S6Q5</accession>
<evidence type="ECO:0000313" key="1">
    <source>
        <dbReference type="EMBL" id="AFK35947.1"/>
    </source>
</evidence>
<reference evidence="1" key="1">
    <citation type="submission" date="2012-05" db="EMBL/GenBank/DDBJ databases">
        <authorList>
            <person name="Krishnakumar V."/>
            <person name="Cheung F."/>
            <person name="Xiao Y."/>
            <person name="Chan A."/>
            <person name="Moskal W.A."/>
            <person name="Town C.D."/>
        </authorList>
    </citation>
    <scope>NUCLEOTIDE SEQUENCE</scope>
</reference>
<sequence>MRNTMRLEQTVTETRLNLRFSQR</sequence>
<protein>
    <submittedName>
        <fullName evidence="1">Uncharacterized protein</fullName>
    </submittedName>
</protein>
<dbReference type="EMBL" id="BT136152">
    <property type="protein sequence ID" value="AFK35947.1"/>
    <property type="molecule type" value="mRNA"/>
</dbReference>
<name>I3S6Q5_LOTJA</name>
<proteinExistence type="evidence at transcript level"/>
<organism evidence="1">
    <name type="scientific">Lotus japonicus</name>
    <name type="common">Lotus corniculatus var. japonicus</name>
    <dbReference type="NCBI Taxonomy" id="34305"/>
    <lineage>
        <taxon>Eukaryota</taxon>
        <taxon>Viridiplantae</taxon>
        <taxon>Streptophyta</taxon>
        <taxon>Embryophyta</taxon>
        <taxon>Tracheophyta</taxon>
        <taxon>Spermatophyta</taxon>
        <taxon>Magnoliopsida</taxon>
        <taxon>eudicotyledons</taxon>
        <taxon>Gunneridae</taxon>
        <taxon>Pentapetalae</taxon>
        <taxon>rosids</taxon>
        <taxon>fabids</taxon>
        <taxon>Fabales</taxon>
        <taxon>Fabaceae</taxon>
        <taxon>Papilionoideae</taxon>
        <taxon>50 kb inversion clade</taxon>
        <taxon>NPAAA clade</taxon>
        <taxon>Hologalegina</taxon>
        <taxon>robinioid clade</taxon>
        <taxon>Loteae</taxon>
        <taxon>Lotus</taxon>
    </lineage>
</organism>